<feature type="region of interest" description="Disordered" evidence="7">
    <location>
        <begin position="84"/>
        <end position="107"/>
    </location>
</feature>
<dbReference type="AlphaFoldDB" id="A0A6P5XIK3"/>
<evidence type="ECO:0000256" key="6">
    <source>
        <dbReference type="ARBA" id="ARBA00023157"/>
    </source>
</evidence>
<evidence type="ECO:0000256" key="2">
    <source>
        <dbReference type="ARBA" id="ARBA00009178"/>
    </source>
</evidence>
<evidence type="ECO:0000313" key="10">
    <source>
        <dbReference type="RefSeq" id="XP_022728010.1"/>
    </source>
</evidence>
<dbReference type="KEGG" id="dzi:111283690"/>
<comment type="subcellular location">
    <subcellularLocation>
        <location evidence="1">Secreted</location>
    </subcellularLocation>
</comment>
<keyword evidence="4" id="KW-0372">Hormone</keyword>
<organism evidence="9 10">
    <name type="scientific">Durio zibethinus</name>
    <name type="common">Durian</name>
    <dbReference type="NCBI Taxonomy" id="66656"/>
    <lineage>
        <taxon>Eukaryota</taxon>
        <taxon>Viridiplantae</taxon>
        <taxon>Streptophyta</taxon>
        <taxon>Embryophyta</taxon>
        <taxon>Tracheophyta</taxon>
        <taxon>Spermatophyta</taxon>
        <taxon>Magnoliopsida</taxon>
        <taxon>eudicotyledons</taxon>
        <taxon>Gunneridae</taxon>
        <taxon>Pentapetalae</taxon>
        <taxon>rosids</taxon>
        <taxon>malvids</taxon>
        <taxon>Malvales</taxon>
        <taxon>Malvaceae</taxon>
        <taxon>Helicteroideae</taxon>
        <taxon>Durio</taxon>
    </lineage>
</organism>
<dbReference type="PANTHER" id="PTHR33136:SF13">
    <property type="entry name" value="OS10G0328900 PROTEIN"/>
    <property type="match status" value="1"/>
</dbReference>
<dbReference type="GeneID" id="111283690"/>
<evidence type="ECO:0000256" key="5">
    <source>
        <dbReference type="ARBA" id="ARBA00022729"/>
    </source>
</evidence>
<dbReference type="GO" id="GO:0005576">
    <property type="term" value="C:extracellular region"/>
    <property type="evidence" value="ECO:0007669"/>
    <property type="project" value="UniProtKB-SubCell"/>
</dbReference>
<dbReference type="OrthoDB" id="1613518at2759"/>
<sequence length="107" mass="11463">MVNPSGFLLAVSLDLATLIIALSTVDASGEHNLSLVPTKSGCQGSMDECMANHEFNMDSDISSRRMLQTTPYISYGALQKNAVPCSRRGASNDNCQPRSEANPNDRG</sequence>
<dbReference type="InterPro" id="IPR008801">
    <property type="entry name" value="RALF"/>
</dbReference>
<feature type="signal peptide" evidence="8">
    <location>
        <begin position="1"/>
        <end position="27"/>
    </location>
</feature>
<protein>
    <submittedName>
        <fullName evidence="10">Rapid alkalinization factor-like</fullName>
    </submittedName>
</protein>
<dbReference type="GO" id="GO:0005179">
    <property type="term" value="F:hormone activity"/>
    <property type="evidence" value="ECO:0007669"/>
    <property type="project" value="UniProtKB-KW"/>
</dbReference>
<accession>A0A6P5XIK3</accession>
<comment type="similarity">
    <text evidence="2">Belongs to the plant rapid alkalinization factor (RALF) family.</text>
</comment>
<dbReference type="Proteomes" id="UP000515121">
    <property type="component" value="Unplaced"/>
</dbReference>
<evidence type="ECO:0000256" key="3">
    <source>
        <dbReference type="ARBA" id="ARBA00022525"/>
    </source>
</evidence>
<keyword evidence="5 8" id="KW-0732">Signal</keyword>
<dbReference type="GO" id="GO:0009506">
    <property type="term" value="C:plasmodesma"/>
    <property type="evidence" value="ECO:0007669"/>
    <property type="project" value="TreeGrafter"/>
</dbReference>
<evidence type="ECO:0000256" key="8">
    <source>
        <dbReference type="SAM" id="SignalP"/>
    </source>
</evidence>
<gene>
    <name evidence="10" type="primary">LOC111283690</name>
</gene>
<evidence type="ECO:0000256" key="4">
    <source>
        <dbReference type="ARBA" id="ARBA00022702"/>
    </source>
</evidence>
<evidence type="ECO:0000313" key="9">
    <source>
        <dbReference type="Proteomes" id="UP000515121"/>
    </source>
</evidence>
<name>A0A6P5XIK3_DURZI</name>
<keyword evidence="9" id="KW-1185">Reference proteome</keyword>
<reference evidence="10" key="1">
    <citation type="submission" date="2025-08" db="UniProtKB">
        <authorList>
            <consortium name="RefSeq"/>
        </authorList>
    </citation>
    <scope>IDENTIFICATION</scope>
    <source>
        <tissue evidence="10">Fruit stalk</tissue>
    </source>
</reference>
<evidence type="ECO:0000256" key="7">
    <source>
        <dbReference type="SAM" id="MobiDB-lite"/>
    </source>
</evidence>
<dbReference type="Pfam" id="PF05498">
    <property type="entry name" value="RALF"/>
    <property type="match status" value="1"/>
</dbReference>
<dbReference type="RefSeq" id="XP_022728010.1">
    <property type="nucleotide sequence ID" value="XM_022872275.1"/>
</dbReference>
<dbReference type="GO" id="GO:0040008">
    <property type="term" value="P:regulation of growth"/>
    <property type="evidence" value="ECO:0007669"/>
    <property type="project" value="UniProtKB-ARBA"/>
</dbReference>
<feature type="compositionally biased region" description="Polar residues" evidence="7">
    <location>
        <begin position="89"/>
        <end position="107"/>
    </location>
</feature>
<dbReference type="GO" id="GO:0019722">
    <property type="term" value="P:calcium-mediated signaling"/>
    <property type="evidence" value="ECO:0007669"/>
    <property type="project" value="TreeGrafter"/>
</dbReference>
<feature type="chain" id="PRO_5028161728" evidence="8">
    <location>
        <begin position="28"/>
        <end position="107"/>
    </location>
</feature>
<proteinExistence type="inferred from homology"/>
<evidence type="ECO:0000256" key="1">
    <source>
        <dbReference type="ARBA" id="ARBA00004613"/>
    </source>
</evidence>
<keyword evidence="3" id="KW-0964">Secreted</keyword>
<dbReference type="PANTHER" id="PTHR33136">
    <property type="entry name" value="RAPID ALKALINIZATION FACTOR-LIKE"/>
    <property type="match status" value="1"/>
</dbReference>
<keyword evidence="6" id="KW-1015">Disulfide bond</keyword>